<dbReference type="Gene3D" id="3.50.50.60">
    <property type="entry name" value="FAD/NAD(P)-binding domain"/>
    <property type="match status" value="2"/>
</dbReference>
<keyword evidence="2 6" id="KW-0274">FAD</keyword>
<dbReference type="InterPro" id="IPR022890">
    <property type="entry name" value="Fd--NADP_Rdtase_type_2"/>
</dbReference>
<dbReference type="InterPro" id="IPR050097">
    <property type="entry name" value="Ferredoxin-NADP_redctase_2"/>
</dbReference>
<name>A0ABY5KN09_9CELL</name>
<evidence type="ECO:0000313" key="9">
    <source>
        <dbReference type="Proteomes" id="UP001316384"/>
    </source>
</evidence>
<keyword evidence="4 6" id="KW-0560">Oxidoreductase</keyword>
<dbReference type="PANTHER" id="PTHR48105">
    <property type="entry name" value="THIOREDOXIN REDUCTASE 1-RELATED-RELATED"/>
    <property type="match status" value="1"/>
</dbReference>
<dbReference type="InterPro" id="IPR023753">
    <property type="entry name" value="FAD/NAD-binding_dom"/>
</dbReference>
<dbReference type="PRINTS" id="PR00469">
    <property type="entry name" value="PNDRDTASEII"/>
</dbReference>
<evidence type="ECO:0000313" key="8">
    <source>
        <dbReference type="EMBL" id="UUI70522.1"/>
    </source>
</evidence>
<feature type="binding site" evidence="6">
    <location>
        <position position="330"/>
    </location>
    <ligand>
        <name>FAD</name>
        <dbReference type="ChEBI" id="CHEBI:57692"/>
    </ligand>
</feature>
<sequence>MKSEDVLTHHRGSDIVIVGAGPAGLFAAYYAGFRGLSVTVVDANREPGGQVSALYPAKIIHDVAGYVGVSGADLVTGLVEQAAAYSPTFIQDASVVDLTRDERTGILSVSLADGRTLDARAVVLATGAGSVRPRALPAGHGWAGRGVTYVVTDPQAHADEDVVIVGGGDTALDWAIQLSPIARSVTVVHRRRQFRAHGSQIARAESLGVALLTESEVQAINGDDVVRSVLVRDGEGAERVLPADTVIGALGLVTGPSPFASWGIDLEERKILVDAGMQTNLPGVYAAGDCTTFRGKVTLMVTGFGEAATAINNAAVYVDPDLSLIPGHSTDE</sequence>
<protein>
    <recommendedName>
        <fullName evidence="6">Ferredoxin--NADP reductase</fullName>
        <shortName evidence="6">FNR</shortName>
        <shortName evidence="6">Fd-NADP(+) reductase</shortName>
        <ecNumber evidence="6">1.18.1.2</ecNumber>
    </recommendedName>
</protein>
<dbReference type="EC" id="1.18.1.2" evidence="6"/>
<evidence type="ECO:0000259" key="7">
    <source>
        <dbReference type="Pfam" id="PF07992"/>
    </source>
</evidence>
<dbReference type="EMBL" id="CP101987">
    <property type="protein sequence ID" value="UUI70522.1"/>
    <property type="molecule type" value="Genomic_DNA"/>
</dbReference>
<dbReference type="Pfam" id="PF07992">
    <property type="entry name" value="Pyr_redox_2"/>
    <property type="match status" value="1"/>
</dbReference>
<feature type="binding site" evidence="6">
    <location>
        <position position="42"/>
    </location>
    <ligand>
        <name>FAD</name>
        <dbReference type="ChEBI" id="CHEBI:57692"/>
    </ligand>
</feature>
<evidence type="ECO:0000256" key="1">
    <source>
        <dbReference type="ARBA" id="ARBA00022630"/>
    </source>
</evidence>
<accession>A0ABY5KN09</accession>
<dbReference type="InterPro" id="IPR036188">
    <property type="entry name" value="FAD/NAD-bd_sf"/>
</dbReference>
<dbReference type="SUPFAM" id="SSF51905">
    <property type="entry name" value="FAD/NAD(P)-binding domain"/>
    <property type="match status" value="1"/>
</dbReference>
<organism evidence="8 9">
    <name type="scientific">Cellulomonas xiejunii</name>
    <dbReference type="NCBI Taxonomy" id="2968083"/>
    <lineage>
        <taxon>Bacteria</taxon>
        <taxon>Bacillati</taxon>
        <taxon>Actinomycetota</taxon>
        <taxon>Actinomycetes</taxon>
        <taxon>Micrococcales</taxon>
        <taxon>Cellulomonadaceae</taxon>
        <taxon>Cellulomonas</taxon>
    </lineage>
</organism>
<proteinExistence type="inferred from homology"/>
<evidence type="ECO:0000256" key="3">
    <source>
        <dbReference type="ARBA" id="ARBA00022857"/>
    </source>
</evidence>
<evidence type="ECO:0000256" key="5">
    <source>
        <dbReference type="ARBA" id="ARBA00048132"/>
    </source>
</evidence>
<evidence type="ECO:0000256" key="6">
    <source>
        <dbReference type="HAMAP-Rule" id="MF_01685"/>
    </source>
</evidence>
<keyword evidence="3 6" id="KW-0521">NADP</keyword>
<comment type="similarity">
    <text evidence="6">Belongs to the ferredoxin--NADP reductase type 2 family.</text>
</comment>
<comment type="cofactor">
    <cofactor evidence="6">
        <name>FAD</name>
        <dbReference type="ChEBI" id="CHEBI:57692"/>
    </cofactor>
    <text evidence="6">Binds 1 FAD per subunit.</text>
</comment>
<evidence type="ECO:0000256" key="2">
    <source>
        <dbReference type="ARBA" id="ARBA00022827"/>
    </source>
</evidence>
<evidence type="ECO:0000256" key="4">
    <source>
        <dbReference type="ARBA" id="ARBA00023002"/>
    </source>
</evidence>
<reference evidence="8 9" key="1">
    <citation type="submission" date="2022-07" db="EMBL/GenBank/DDBJ databases">
        <title>Novel species in genus cellulomonas.</title>
        <authorList>
            <person name="Ye L."/>
        </authorList>
    </citation>
    <scope>NUCLEOTIDE SEQUENCE [LARGE SCALE GENOMIC DNA]</scope>
    <source>
        <strain evidence="9">zg-B89</strain>
    </source>
</reference>
<feature type="binding site" evidence="6">
    <location>
        <position position="55"/>
    </location>
    <ligand>
        <name>FAD</name>
        <dbReference type="ChEBI" id="CHEBI:57692"/>
    </ligand>
</feature>
<comment type="subunit">
    <text evidence="6">Homodimer.</text>
</comment>
<comment type="caution">
    <text evidence="6">Lacks conserved residue(s) required for the propagation of feature annotation.</text>
</comment>
<feature type="domain" description="FAD/NAD(P)-binding" evidence="7">
    <location>
        <begin position="14"/>
        <end position="301"/>
    </location>
</feature>
<dbReference type="PRINTS" id="PR00368">
    <property type="entry name" value="FADPNR"/>
</dbReference>
<dbReference type="RefSeq" id="WP_227575825.1">
    <property type="nucleotide sequence ID" value="NZ_CP101987.1"/>
</dbReference>
<gene>
    <name evidence="8" type="ORF">NP048_11980</name>
</gene>
<dbReference type="Proteomes" id="UP001316384">
    <property type="component" value="Chromosome"/>
</dbReference>
<feature type="binding site" evidence="6">
    <location>
        <position position="289"/>
    </location>
    <ligand>
        <name>FAD</name>
        <dbReference type="ChEBI" id="CHEBI:57692"/>
    </ligand>
</feature>
<feature type="binding site" evidence="6">
    <location>
        <position position="50"/>
    </location>
    <ligand>
        <name>FAD</name>
        <dbReference type="ChEBI" id="CHEBI:57692"/>
    </ligand>
</feature>
<keyword evidence="1 6" id="KW-0285">Flavoprotein</keyword>
<comment type="catalytic activity">
    <reaction evidence="6">
        <text>2 reduced [2Fe-2S]-[ferredoxin] + NADP(+) + H(+) = 2 oxidized [2Fe-2S]-[ferredoxin] + NADPH</text>
        <dbReference type="Rhea" id="RHEA:20125"/>
        <dbReference type="Rhea" id="RHEA-COMP:10000"/>
        <dbReference type="Rhea" id="RHEA-COMP:10001"/>
        <dbReference type="ChEBI" id="CHEBI:15378"/>
        <dbReference type="ChEBI" id="CHEBI:33737"/>
        <dbReference type="ChEBI" id="CHEBI:33738"/>
        <dbReference type="ChEBI" id="CHEBI:57783"/>
        <dbReference type="ChEBI" id="CHEBI:58349"/>
        <dbReference type="EC" id="1.18.1.2"/>
    </reaction>
</comment>
<dbReference type="HAMAP" id="MF_01685">
    <property type="entry name" value="FENR2"/>
    <property type="match status" value="1"/>
</dbReference>
<feature type="binding site" evidence="6">
    <location>
        <position position="95"/>
    </location>
    <ligand>
        <name>FAD</name>
        <dbReference type="ChEBI" id="CHEBI:57692"/>
    </ligand>
</feature>
<comment type="catalytic activity">
    <reaction evidence="5">
        <text>[thioredoxin]-dithiol + NADP(+) = [thioredoxin]-disulfide + NADPH + H(+)</text>
        <dbReference type="Rhea" id="RHEA:20345"/>
        <dbReference type="Rhea" id="RHEA-COMP:10698"/>
        <dbReference type="Rhea" id="RHEA-COMP:10700"/>
        <dbReference type="ChEBI" id="CHEBI:15378"/>
        <dbReference type="ChEBI" id="CHEBI:29950"/>
        <dbReference type="ChEBI" id="CHEBI:50058"/>
        <dbReference type="ChEBI" id="CHEBI:57783"/>
        <dbReference type="ChEBI" id="CHEBI:58349"/>
        <dbReference type="EC" id="1.8.1.9"/>
    </reaction>
</comment>
<keyword evidence="9" id="KW-1185">Reference proteome</keyword>